<dbReference type="RefSeq" id="WP_004947829.1">
    <property type="nucleotide sequence ID" value="NZ_JBFADJ010000037.1"/>
</dbReference>
<dbReference type="SUPFAM" id="SSF46689">
    <property type="entry name" value="Homeodomain-like"/>
    <property type="match status" value="1"/>
</dbReference>
<dbReference type="Proteomes" id="UP000327000">
    <property type="component" value="Unassembled WGS sequence"/>
</dbReference>
<dbReference type="OrthoDB" id="3211155at2"/>
<comment type="caution">
    <text evidence="6">The sequence shown here is derived from an EMBL/GenBank/DDBJ whole genome shotgun (WGS) entry which is preliminary data.</text>
</comment>
<evidence type="ECO:0000313" key="7">
    <source>
        <dbReference type="Proteomes" id="UP000327000"/>
    </source>
</evidence>
<dbReference type="EMBL" id="VOKX01000014">
    <property type="protein sequence ID" value="KAB7848283.1"/>
    <property type="molecule type" value="Genomic_DNA"/>
</dbReference>
<dbReference type="GO" id="GO:0000976">
    <property type="term" value="F:transcription cis-regulatory region binding"/>
    <property type="evidence" value="ECO:0007669"/>
    <property type="project" value="TreeGrafter"/>
</dbReference>
<dbReference type="Pfam" id="PF00440">
    <property type="entry name" value="TetR_N"/>
    <property type="match status" value="1"/>
</dbReference>
<evidence type="ECO:0000256" key="4">
    <source>
        <dbReference type="PROSITE-ProRule" id="PRU00335"/>
    </source>
</evidence>
<proteinExistence type="predicted"/>
<dbReference type="PANTHER" id="PTHR30055">
    <property type="entry name" value="HTH-TYPE TRANSCRIPTIONAL REGULATOR RUTR"/>
    <property type="match status" value="1"/>
</dbReference>
<dbReference type="PROSITE" id="PS50977">
    <property type="entry name" value="HTH_TETR_2"/>
    <property type="match status" value="1"/>
</dbReference>
<keyword evidence="3" id="KW-0804">Transcription</keyword>
<protein>
    <submittedName>
        <fullName evidence="6">TetR family transcriptional regulator</fullName>
    </submittedName>
</protein>
<dbReference type="PANTHER" id="PTHR30055:SF234">
    <property type="entry name" value="HTH-TYPE TRANSCRIPTIONAL REGULATOR BETI"/>
    <property type="match status" value="1"/>
</dbReference>
<dbReference type="InterPro" id="IPR001647">
    <property type="entry name" value="HTH_TetR"/>
</dbReference>
<feature type="DNA-binding region" description="H-T-H motif" evidence="4">
    <location>
        <begin position="37"/>
        <end position="56"/>
    </location>
</feature>
<organism evidence="6 7">
    <name type="scientific">Streptomyces mobaraensis</name>
    <name type="common">Streptoverticillium mobaraense</name>
    <dbReference type="NCBI Taxonomy" id="35621"/>
    <lineage>
        <taxon>Bacteria</taxon>
        <taxon>Bacillati</taxon>
        <taxon>Actinomycetota</taxon>
        <taxon>Actinomycetes</taxon>
        <taxon>Kitasatosporales</taxon>
        <taxon>Streptomycetaceae</taxon>
        <taxon>Streptomyces</taxon>
    </lineage>
</organism>
<name>A0A5N5WAK6_STRMB</name>
<sequence length="220" mass="24162">MTQGQPGLRERKKLQTRRKLMRVAVELFEERGYDKVSVAEIAAAAEVSKMTVFNYCGSKEDILVGALEDHVGDVARAVRERAPGESVVHAVRRQFLAAVDAFEPAVGMSDEPFVLRMRRLIIETPVLFARAREIAHRSERLLAEELAANVTPDDPELAHVIAGQLIGLRYSLVALNHRRLLAGEPAASFVDDAKALAERAFDSLEFGLGDYGAVRPDTAG</sequence>
<evidence type="ECO:0000256" key="3">
    <source>
        <dbReference type="ARBA" id="ARBA00023163"/>
    </source>
</evidence>
<dbReference type="GO" id="GO:0003700">
    <property type="term" value="F:DNA-binding transcription factor activity"/>
    <property type="evidence" value="ECO:0007669"/>
    <property type="project" value="TreeGrafter"/>
</dbReference>
<evidence type="ECO:0000259" key="5">
    <source>
        <dbReference type="PROSITE" id="PS50977"/>
    </source>
</evidence>
<feature type="domain" description="HTH tetR-type" evidence="5">
    <location>
        <begin position="14"/>
        <end position="74"/>
    </location>
</feature>
<evidence type="ECO:0000256" key="1">
    <source>
        <dbReference type="ARBA" id="ARBA00023015"/>
    </source>
</evidence>
<dbReference type="InterPro" id="IPR050109">
    <property type="entry name" value="HTH-type_TetR-like_transc_reg"/>
</dbReference>
<dbReference type="InterPro" id="IPR009057">
    <property type="entry name" value="Homeodomain-like_sf"/>
</dbReference>
<keyword evidence="1" id="KW-0805">Transcription regulation</keyword>
<evidence type="ECO:0000256" key="2">
    <source>
        <dbReference type="ARBA" id="ARBA00023125"/>
    </source>
</evidence>
<dbReference type="Gene3D" id="1.10.10.60">
    <property type="entry name" value="Homeodomain-like"/>
    <property type="match status" value="1"/>
</dbReference>
<keyword evidence="2 4" id="KW-0238">DNA-binding</keyword>
<dbReference type="PRINTS" id="PR00455">
    <property type="entry name" value="HTHTETR"/>
</dbReference>
<reference evidence="6 7" key="1">
    <citation type="journal article" date="2019" name="Microb. Cell Fact.">
        <title>Exploring novel herbicidin analogues by transcriptional regulator overexpression and MS/MS molecular networking.</title>
        <authorList>
            <person name="Shi Y."/>
            <person name="Gu R."/>
            <person name="Li Y."/>
            <person name="Wang X."/>
            <person name="Ren W."/>
            <person name="Li X."/>
            <person name="Wang L."/>
            <person name="Xie Y."/>
            <person name="Hong B."/>
        </authorList>
    </citation>
    <scope>NUCLEOTIDE SEQUENCE [LARGE SCALE GENOMIC DNA]</scope>
    <source>
        <strain evidence="6 7">US-43</strain>
    </source>
</reference>
<accession>A0A5N5WAK6</accession>
<keyword evidence="7" id="KW-1185">Reference proteome</keyword>
<gene>
    <name evidence="6" type="ORF">FRZ00_08075</name>
</gene>
<evidence type="ECO:0000313" key="6">
    <source>
        <dbReference type="EMBL" id="KAB7848283.1"/>
    </source>
</evidence>
<dbReference type="Gene3D" id="1.10.357.10">
    <property type="entry name" value="Tetracycline Repressor, domain 2"/>
    <property type="match status" value="1"/>
</dbReference>
<dbReference type="AlphaFoldDB" id="A0A5N5WAK6"/>